<comment type="caution">
    <text evidence="3">The sequence shown here is derived from an EMBL/GenBank/DDBJ whole genome shotgun (WGS) entry which is preliminary data.</text>
</comment>
<feature type="compositionally biased region" description="Basic residues" evidence="2">
    <location>
        <begin position="350"/>
        <end position="359"/>
    </location>
</feature>
<gene>
    <name evidence="3" type="primary">PRR23C_3</name>
    <name evidence="3" type="ORF">P7K49_031661</name>
</gene>
<evidence type="ECO:0000313" key="4">
    <source>
        <dbReference type="Proteomes" id="UP001266305"/>
    </source>
</evidence>
<dbReference type="PANTHER" id="PTHR31813:SF4">
    <property type="entry name" value="PROLINE-RICH PROTEIN 23A"/>
    <property type="match status" value="1"/>
</dbReference>
<feature type="compositionally biased region" description="Pro residues" evidence="2">
    <location>
        <begin position="323"/>
        <end position="335"/>
    </location>
</feature>
<dbReference type="Proteomes" id="UP001266305">
    <property type="component" value="Unassembled WGS sequence"/>
</dbReference>
<name>A0ABQ9U0W3_SAGOE</name>
<protein>
    <submittedName>
        <fullName evidence="3">Proline-rich protein 23C</fullName>
    </submittedName>
</protein>
<organism evidence="3 4">
    <name type="scientific">Saguinus oedipus</name>
    <name type="common">Cotton-top tamarin</name>
    <name type="synonym">Oedipomidas oedipus</name>
    <dbReference type="NCBI Taxonomy" id="9490"/>
    <lineage>
        <taxon>Eukaryota</taxon>
        <taxon>Metazoa</taxon>
        <taxon>Chordata</taxon>
        <taxon>Craniata</taxon>
        <taxon>Vertebrata</taxon>
        <taxon>Euteleostomi</taxon>
        <taxon>Mammalia</taxon>
        <taxon>Eutheria</taxon>
        <taxon>Euarchontoglires</taxon>
        <taxon>Primates</taxon>
        <taxon>Haplorrhini</taxon>
        <taxon>Platyrrhini</taxon>
        <taxon>Cebidae</taxon>
        <taxon>Callitrichinae</taxon>
        <taxon>Saguinus</taxon>
    </lineage>
</organism>
<feature type="compositionally biased region" description="Low complexity" evidence="2">
    <location>
        <begin position="309"/>
        <end position="322"/>
    </location>
</feature>
<reference evidence="3 4" key="1">
    <citation type="submission" date="2023-05" db="EMBL/GenBank/DDBJ databases">
        <title>B98-5 Cell Line De Novo Hybrid Assembly: An Optical Mapping Approach.</title>
        <authorList>
            <person name="Kananen K."/>
            <person name="Auerbach J.A."/>
            <person name="Kautto E."/>
            <person name="Blachly J.S."/>
        </authorList>
    </citation>
    <scope>NUCLEOTIDE SEQUENCE [LARGE SCALE GENOMIC DNA]</scope>
    <source>
        <strain evidence="3">B95-8</strain>
        <tissue evidence="3">Cell line</tissue>
    </source>
</reference>
<evidence type="ECO:0000256" key="1">
    <source>
        <dbReference type="ARBA" id="ARBA00009113"/>
    </source>
</evidence>
<evidence type="ECO:0000256" key="2">
    <source>
        <dbReference type="SAM" id="MobiDB-lite"/>
    </source>
</evidence>
<evidence type="ECO:0000313" key="3">
    <source>
        <dbReference type="EMBL" id="KAK2090405.1"/>
    </source>
</evidence>
<feature type="region of interest" description="Disordered" evidence="2">
    <location>
        <begin position="294"/>
        <end position="359"/>
    </location>
</feature>
<accession>A0ABQ9U0W3</accession>
<feature type="compositionally biased region" description="Polar residues" evidence="2">
    <location>
        <begin position="59"/>
        <end position="71"/>
    </location>
</feature>
<sequence>MLCPLACASGSAPGRPKIPTLEAEPGGLRDTPSSTDCGLPEAPPELRGLASCSAVLPPRSSQSASPTTDTCYLTEDCAPAPTPSARPKSAVYRAVEVMGSRPRSPSACPEPRCGSQPGGPDPAKRRRLDEPAGLEPLAAPSLVDPAGAPAADSLTFVMVLAAGSSLKVSLNDDNLVLVPAPTSIMRVSVGGHTLFLIPEVLLSSVDEGSGAQGDLSAFLVADVFLGALGEDVVVEQEFCASVPEVAAQEEVYEEDADSEFQEHWMDSPAGSAAGLYPSARSMFGPYPEGPIPEPCALAPNPSSERRSPRPNCNQEFHFLEPVPSSPLQPLPPSLSPGPQARPELPERPPCKARRRLFQE</sequence>
<feature type="region of interest" description="Disordered" evidence="2">
    <location>
        <begin position="1"/>
        <end position="71"/>
    </location>
</feature>
<comment type="similarity">
    <text evidence="1">Belongs to the PRR23 family.</text>
</comment>
<keyword evidence="4" id="KW-1185">Reference proteome</keyword>
<dbReference type="InterPro" id="IPR018903">
    <property type="entry name" value="PRR23"/>
</dbReference>
<dbReference type="Pfam" id="PF10630">
    <property type="entry name" value="DUF2476"/>
    <property type="match status" value="1"/>
</dbReference>
<proteinExistence type="inferred from homology"/>
<dbReference type="EMBL" id="JASSZA010000017">
    <property type="protein sequence ID" value="KAK2090405.1"/>
    <property type="molecule type" value="Genomic_DNA"/>
</dbReference>
<dbReference type="PANTHER" id="PTHR31813">
    <property type="entry name" value="PROLINE-RICH PROTEIN 23B"/>
    <property type="match status" value="1"/>
</dbReference>
<feature type="region of interest" description="Disordered" evidence="2">
    <location>
        <begin position="97"/>
        <end position="128"/>
    </location>
</feature>